<comment type="caution">
    <text evidence="2">The sequence shown here is derived from an EMBL/GenBank/DDBJ whole genome shotgun (WGS) entry which is preliminary data.</text>
</comment>
<dbReference type="Proteomes" id="UP001146120">
    <property type="component" value="Unassembled WGS sequence"/>
</dbReference>
<evidence type="ECO:0000313" key="3">
    <source>
        <dbReference type="Proteomes" id="UP001146120"/>
    </source>
</evidence>
<keyword evidence="3" id="KW-1185">Reference proteome</keyword>
<feature type="region of interest" description="Disordered" evidence="1">
    <location>
        <begin position="1"/>
        <end position="43"/>
    </location>
</feature>
<dbReference type="EMBL" id="DAKRPA010000249">
    <property type="protein sequence ID" value="DAZ94465.1"/>
    <property type="molecule type" value="Genomic_DNA"/>
</dbReference>
<accession>A0AAV2YKL1</accession>
<organism evidence="2 3">
    <name type="scientific">Lagenidium giganteum</name>
    <dbReference type="NCBI Taxonomy" id="4803"/>
    <lineage>
        <taxon>Eukaryota</taxon>
        <taxon>Sar</taxon>
        <taxon>Stramenopiles</taxon>
        <taxon>Oomycota</taxon>
        <taxon>Peronosporomycetes</taxon>
        <taxon>Pythiales</taxon>
        <taxon>Pythiaceae</taxon>
    </lineage>
</organism>
<evidence type="ECO:0000313" key="2">
    <source>
        <dbReference type="EMBL" id="DAZ94465.1"/>
    </source>
</evidence>
<protein>
    <recommendedName>
        <fullName evidence="4">Ribulose-1,5-bisphosphate carboxylase/oxygenase large subunit</fullName>
    </recommendedName>
</protein>
<feature type="compositionally biased region" description="Polar residues" evidence="1">
    <location>
        <begin position="22"/>
        <end position="43"/>
    </location>
</feature>
<evidence type="ECO:0000256" key="1">
    <source>
        <dbReference type="SAM" id="MobiDB-lite"/>
    </source>
</evidence>
<name>A0AAV2YKL1_9STRA</name>
<sequence length="43" mass="4618">MQHASTSTKPFYVKTVGPPTMATMSGKSEQSSTTESSGWHESI</sequence>
<evidence type="ECO:0008006" key="4">
    <source>
        <dbReference type="Google" id="ProtNLM"/>
    </source>
</evidence>
<gene>
    <name evidence="2" type="ORF">N0F65_003501</name>
</gene>
<reference evidence="2" key="1">
    <citation type="submission" date="2022-11" db="EMBL/GenBank/DDBJ databases">
        <authorList>
            <person name="Morgan W.R."/>
            <person name="Tartar A."/>
        </authorList>
    </citation>
    <scope>NUCLEOTIDE SEQUENCE</scope>
    <source>
        <strain evidence="2">ARSEF 373</strain>
    </source>
</reference>
<reference evidence="2" key="2">
    <citation type="journal article" date="2023" name="Microbiol Resour">
        <title>Decontamination and Annotation of the Draft Genome Sequence of the Oomycete Lagenidium giganteum ARSEF 373.</title>
        <authorList>
            <person name="Morgan W.R."/>
            <person name="Tartar A."/>
        </authorList>
    </citation>
    <scope>NUCLEOTIDE SEQUENCE</scope>
    <source>
        <strain evidence="2">ARSEF 373</strain>
    </source>
</reference>
<dbReference type="AlphaFoldDB" id="A0AAV2YKL1"/>
<proteinExistence type="predicted"/>